<keyword evidence="6" id="KW-1185">Reference proteome</keyword>
<evidence type="ECO:0000256" key="1">
    <source>
        <dbReference type="ARBA" id="ARBA00004196"/>
    </source>
</evidence>
<dbReference type="InterPro" id="IPR058792">
    <property type="entry name" value="Beta-barrel_RND_2"/>
</dbReference>
<protein>
    <submittedName>
        <fullName evidence="5">Macrolide transporter subunit MacA</fullName>
    </submittedName>
</protein>
<dbReference type="Gene3D" id="2.40.420.20">
    <property type="match status" value="1"/>
</dbReference>
<evidence type="ECO:0000313" key="6">
    <source>
        <dbReference type="Proteomes" id="UP000317835"/>
    </source>
</evidence>
<dbReference type="KEGG" id="tpla:ElP_45920"/>
<name>A0A518H737_9BACT</name>
<feature type="domain" description="CusB-like beta-barrel" evidence="4">
    <location>
        <begin position="321"/>
        <end position="399"/>
    </location>
</feature>
<reference evidence="5 6" key="1">
    <citation type="submission" date="2019-02" db="EMBL/GenBank/DDBJ databases">
        <title>Deep-cultivation of Planctomycetes and their phenomic and genomic characterization uncovers novel biology.</title>
        <authorList>
            <person name="Wiegand S."/>
            <person name="Jogler M."/>
            <person name="Boedeker C."/>
            <person name="Pinto D."/>
            <person name="Vollmers J."/>
            <person name="Rivas-Marin E."/>
            <person name="Kohn T."/>
            <person name="Peeters S.H."/>
            <person name="Heuer A."/>
            <person name="Rast P."/>
            <person name="Oberbeckmann S."/>
            <person name="Bunk B."/>
            <person name="Jeske O."/>
            <person name="Meyerdierks A."/>
            <person name="Storesund J.E."/>
            <person name="Kallscheuer N."/>
            <person name="Luecker S."/>
            <person name="Lage O.M."/>
            <person name="Pohl T."/>
            <person name="Merkel B.J."/>
            <person name="Hornburger P."/>
            <person name="Mueller R.-W."/>
            <person name="Bruemmer F."/>
            <person name="Labrenz M."/>
            <person name="Spormann A.M."/>
            <person name="Op den Camp H."/>
            <person name="Overmann J."/>
            <person name="Amann R."/>
            <person name="Jetten M.S.M."/>
            <person name="Mascher T."/>
            <person name="Medema M.H."/>
            <person name="Devos D.P."/>
            <person name="Kaster A.-K."/>
            <person name="Ovreas L."/>
            <person name="Rohde M."/>
            <person name="Galperin M.Y."/>
            <person name="Jogler C."/>
        </authorList>
    </citation>
    <scope>NUCLEOTIDE SEQUENCE [LARGE SCALE GENOMIC DNA]</scope>
    <source>
        <strain evidence="5 6">ElP</strain>
    </source>
</reference>
<dbReference type="PANTHER" id="PTHR32347">
    <property type="entry name" value="EFFLUX SYSTEM COMPONENT YKNX-RELATED"/>
    <property type="match status" value="1"/>
</dbReference>
<dbReference type="Proteomes" id="UP000317835">
    <property type="component" value="Chromosome"/>
</dbReference>
<comment type="subcellular location">
    <subcellularLocation>
        <location evidence="1">Cell envelope</location>
    </subcellularLocation>
</comment>
<evidence type="ECO:0000256" key="3">
    <source>
        <dbReference type="SAM" id="Coils"/>
    </source>
</evidence>
<evidence type="ECO:0000256" key="2">
    <source>
        <dbReference type="ARBA" id="ARBA00023054"/>
    </source>
</evidence>
<evidence type="ECO:0000313" key="5">
    <source>
        <dbReference type="EMBL" id="QDV36663.1"/>
    </source>
</evidence>
<dbReference type="EMBL" id="CP036426">
    <property type="protein sequence ID" value="QDV36663.1"/>
    <property type="molecule type" value="Genomic_DNA"/>
</dbReference>
<dbReference type="PANTHER" id="PTHR32347:SF23">
    <property type="entry name" value="BLL5650 PROTEIN"/>
    <property type="match status" value="1"/>
</dbReference>
<organism evidence="5 6">
    <name type="scientific">Tautonia plasticadhaerens</name>
    <dbReference type="NCBI Taxonomy" id="2527974"/>
    <lineage>
        <taxon>Bacteria</taxon>
        <taxon>Pseudomonadati</taxon>
        <taxon>Planctomycetota</taxon>
        <taxon>Planctomycetia</taxon>
        <taxon>Isosphaerales</taxon>
        <taxon>Isosphaeraceae</taxon>
        <taxon>Tautonia</taxon>
    </lineage>
</organism>
<dbReference type="OrthoDB" id="259669at2"/>
<feature type="coiled-coil region" evidence="3">
    <location>
        <begin position="243"/>
        <end position="277"/>
    </location>
</feature>
<evidence type="ECO:0000259" key="4">
    <source>
        <dbReference type="Pfam" id="PF25954"/>
    </source>
</evidence>
<accession>A0A518H737</accession>
<dbReference type="Pfam" id="PF25954">
    <property type="entry name" value="Beta-barrel_RND_2"/>
    <property type="match status" value="1"/>
</dbReference>
<proteinExistence type="predicted"/>
<gene>
    <name evidence="5" type="ORF">ElP_45920</name>
</gene>
<sequence length="470" mass="51774">MTTEARGWWLLGAVAVLVPIGLASAPRAIVVGTEADRGAGWTGRGWGVVRAEEVGETIVLSGLACSASQTIIAPTVELLADVPPVLGIFGPAAPTRIIELIPEGTRVARDEVICRLDPSAYADRARDQRIEVDRARSGLAEADRALAVAEAGLVSYRDGDRAWFERQMEVDRAMARVDLTRAEDYLAWSGRMGALGYVSSADLAEHRLSLLRAEVALSDAELALRTFRESTVGAVLRGLEAEVDRSRTLRDFAVEELEAAEERLDHLEEQVDRCSIRAPHDGTVYYADIFFNDYYQVREGAEVYPGIHLFILPDLSKMEVELFVHERFAGLVAEGRRATVSFEALPGCTFPARVKSIDLLPTPDWRHFEEWQQFRVRVAIDRPPAGLRPEMTTRVSIATDEPRSALTVPAGAVGWDDAGAHCVVETDQGPNRRAIRVDRGTVDRLVVLEGLRPGDRVLIDPRRNDRGEGH</sequence>
<dbReference type="Gene3D" id="2.40.30.170">
    <property type="match status" value="1"/>
</dbReference>
<dbReference type="RefSeq" id="WP_145273286.1">
    <property type="nucleotide sequence ID" value="NZ_CP036426.1"/>
</dbReference>
<keyword evidence="2 3" id="KW-0175">Coiled coil</keyword>
<dbReference type="GO" id="GO:0030313">
    <property type="term" value="C:cell envelope"/>
    <property type="evidence" value="ECO:0007669"/>
    <property type="project" value="UniProtKB-SubCell"/>
</dbReference>
<dbReference type="AlphaFoldDB" id="A0A518H737"/>
<dbReference type="InterPro" id="IPR050465">
    <property type="entry name" value="UPF0194_transport"/>
</dbReference>